<evidence type="ECO:0000313" key="2">
    <source>
        <dbReference type="EMBL" id="WOV85616.1"/>
    </source>
</evidence>
<gene>
    <name evidence="2" type="ORF">PGH26_06685</name>
</gene>
<evidence type="ECO:0000256" key="1">
    <source>
        <dbReference type="SAM" id="SignalP"/>
    </source>
</evidence>
<keyword evidence="3" id="KW-1185">Reference proteome</keyword>
<keyword evidence="1" id="KW-0732">Signal</keyword>
<dbReference type="Proteomes" id="UP001303532">
    <property type="component" value="Chromosome"/>
</dbReference>
<protein>
    <recommendedName>
        <fullName evidence="4">Lipoprotein</fullName>
    </recommendedName>
</protein>
<evidence type="ECO:0000313" key="3">
    <source>
        <dbReference type="Proteomes" id="UP001303532"/>
    </source>
</evidence>
<feature type="signal peptide" evidence="1">
    <location>
        <begin position="1"/>
        <end position="27"/>
    </location>
</feature>
<accession>A0ABZ0L1V3</accession>
<dbReference type="PROSITE" id="PS51257">
    <property type="entry name" value="PROKAR_LIPOPROTEIN"/>
    <property type="match status" value="1"/>
</dbReference>
<dbReference type="RefSeq" id="WP_323693214.1">
    <property type="nucleotide sequence ID" value="NZ_CP116341.1"/>
</dbReference>
<reference evidence="2 3" key="1">
    <citation type="submission" date="2023-01" db="EMBL/GenBank/DDBJ databases">
        <title>Sporosarcina sp. nov., isolated from Korean tranditional fermented seafood 'Jeotgal'.</title>
        <authorList>
            <person name="Yang A.-I."/>
        </authorList>
    </citation>
    <scope>NUCLEOTIDE SEQUENCE [LARGE SCALE GENOMIC DNA]</scope>
    <source>
        <strain evidence="2 3">B2O-1</strain>
    </source>
</reference>
<dbReference type="EMBL" id="CP116341">
    <property type="protein sequence ID" value="WOV85616.1"/>
    <property type="molecule type" value="Genomic_DNA"/>
</dbReference>
<organism evidence="2 3">
    <name type="scientific">Sporosarcina jeotgali</name>
    <dbReference type="NCBI Taxonomy" id="3020056"/>
    <lineage>
        <taxon>Bacteria</taxon>
        <taxon>Bacillati</taxon>
        <taxon>Bacillota</taxon>
        <taxon>Bacilli</taxon>
        <taxon>Bacillales</taxon>
        <taxon>Caryophanaceae</taxon>
        <taxon>Sporosarcina</taxon>
    </lineage>
</organism>
<proteinExistence type="predicted"/>
<name>A0ABZ0L1V3_9BACL</name>
<sequence length="167" mass="18750">MKKLTFLGVLFIAMILGACGVSNNKNADTILSGDKPPNVVVKINGEKYETVLGTYCWEIRSTGDKKTGECVDTAGPVDLLKDKEPIQITAGEEVTLIMDYTPKPNEMHLSQVKSHNDEMEIEVKDNQFIAPNEKGIYFYSYGVWWMDEEDKDLSHGDAFYAFSLEVK</sequence>
<evidence type="ECO:0008006" key="4">
    <source>
        <dbReference type="Google" id="ProtNLM"/>
    </source>
</evidence>
<feature type="chain" id="PRO_5045387977" description="Lipoprotein" evidence="1">
    <location>
        <begin position="28"/>
        <end position="167"/>
    </location>
</feature>